<dbReference type="Proteomes" id="UP000566819">
    <property type="component" value="Unassembled WGS sequence"/>
</dbReference>
<accession>A0A8H4VW28</accession>
<organism evidence="2 3">
    <name type="scientific">Cudoniella acicularis</name>
    <dbReference type="NCBI Taxonomy" id="354080"/>
    <lineage>
        <taxon>Eukaryota</taxon>
        <taxon>Fungi</taxon>
        <taxon>Dikarya</taxon>
        <taxon>Ascomycota</taxon>
        <taxon>Pezizomycotina</taxon>
        <taxon>Leotiomycetes</taxon>
        <taxon>Helotiales</taxon>
        <taxon>Tricladiaceae</taxon>
        <taxon>Cudoniella</taxon>
    </lineage>
</organism>
<feature type="region of interest" description="Disordered" evidence="1">
    <location>
        <begin position="168"/>
        <end position="188"/>
    </location>
</feature>
<comment type="caution">
    <text evidence="2">The sequence shown here is derived from an EMBL/GenBank/DDBJ whole genome shotgun (WGS) entry which is preliminary data.</text>
</comment>
<dbReference type="AlphaFoldDB" id="A0A8H4VW28"/>
<feature type="compositionally biased region" description="Basic and acidic residues" evidence="1">
    <location>
        <begin position="43"/>
        <end position="60"/>
    </location>
</feature>
<name>A0A8H4VW28_9HELO</name>
<reference evidence="2 3" key="1">
    <citation type="submission" date="2020-03" db="EMBL/GenBank/DDBJ databases">
        <title>Draft Genome Sequence of Cudoniella acicularis.</title>
        <authorList>
            <person name="Buettner E."/>
            <person name="Kellner H."/>
        </authorList>
    </citation>
    <scope>NUCLEOTIDE SEQUENCE [LARGE SCALE GENOMIC DNA]</scope>
    <source>
        <strain evidence="2 3">DSM 108380</strain>
    </source>
</reference>
<feature type="compositionally biased region" description="Polar residues" evidence="1">
    <location>
        <begin position="24"/>
        <end position="39"/>
    </location>
</feature>
<dbReference type="EMBL" id="JAAMPI010001565">
    <property type="protein sequence ID" value="KAF4624746.1"/>
    <property type="molecule type" value="Genomic_DNA"/>
</dbReference>
<protein>
    <submittedName>
        <fullName evidence="2">Uncharacterized protein</fullName>
    </submittedName>
</protein>
<sequence length="188" mass="19563">MGKIDDFTIRPVEQHSFLLIGFSRHTSSRPSFGGTTLSTAAEAGRDHVDATRIRPQEGRAVDAGALASRRSKPSISDDDGGLSDSDSESSSDDDGCSSEGEQGRSSTSKHSRCDEVEGASGGVNTGRIVRIASPHDTFTASELASAPTKSIDASGLWYGVEEGCYIEEPAPGPGSHKQRGVPSAPAQA</sequence>
<evidence type="ECO:0000313" key="2">
    <source>
        <dbReference type="EMBL" id="KAF4624746.1"/>
    </source>
</evidence>
<dbReference type="OrthoDB" id="5380548at2759"/>
<evidence type="ECO:0000313" key="3">
    <source>
        <dbReference type="Proteomes" id="UP000566819"/>
    </source>
</evidence>
<gene>
    <name evidence="2" type="ORF">G7Y89_g13424</name>
</gene>
<feature type="compositionally biased region" description="Acidic residues" evidence="1">
    <location>
        <begin position="76"/>
        <end position="96"/>
    </location>
</feature>
<keyword evidence="3" id="KW-1185">Reference proteome</keyword>
<feature type="region of interest" description="Disordered" evidence="1">
    <location>
        <begin position="24"/>
        <end position="128"/>
    </location>
</feature>
<proteinExistence type="predicted"/>
<evidence type="ECO:0000256" key="1">
    <source>
        <dbReference type="SAM" id="MobiDB-lite"/>
    </source>
</evidence>